<keyword evidence="3" id="KW-1185">Reference proteome</keyword>
<sequence length="120" mass="13863">MEKFMIHAENIFSFMKNIYDYQDGHSTFYTVPDVTNWDILFDQVKLKYEYTLSYKRDSDEIFPNGLSLNIRHGQKVGLCGRTGSGKTSFMKLLFQIASPTSGSIKIGQINIQDIDKNYLM</sequence>
<dbReference type="GO" id="GO:0042626">
    <property type="term" value="F:ATPase-coupled transmembrane transporter activity"/>
    <property type="evidence" value="ECO:0007669"/>
    <property type="project" value="TreeGrafter"/>
</dbReference>
<dbReference type="EMBL" id="JWZT01005339">
    <property type="protein sequence ID" value="KII61368.1"/>
    <property type="molecule type" value="Genomic_DNA"/>
</dbReference>
<dbReference type="Pfam" id="PF00005">
    <property type="entry name" value="ABC_tran"/>
    <property type="match status" value="1"/>
</dbReference>
<dbReference type="InterPro" id="IPR003439">
    <property type="entry name" value="ABC_transporter-like_ATP-bd"/>
</dbReference>
<evidence type="ECO:0000259" key="1">
    <source>
        <dbReference type="Pfam" id="PF00005"/>
    </source>
</evidence>
<name>A0A0C2I7Y9_THEKT</name>
<comment type="caution">
    <text evidence="2">The sequence shown here is derived from an EMBL/GenBank/DDBJ whole genome shotgun (WGS) entry which is preliminary data.</text>
</comment>
<dbReference type="Proteomes" id="UP000031668">
    <property type="component" value="Unassembled WGS sequence"/>
</dbReference>
<organism evidence="2 3">
    <name type="scientific">Thelohanellus kitauei</name>
    <name type="common">Myxosporean</name>
    <dbReference type="NCBI Taxonomy" id="669202"/>
    <lineage>
        <taxon>Eukaryota</taxon>
        <taxon>Metazoa</taxon>
        <taxon>Cnidaria</taxon>
        <taxon>Myxozoa</taxon>
        <taxon>Myxosporea</taxon>
        <taxon>Bivalvulida</taxon>
        <taxon>Platysporina</taxon>
        <taxon>Myxobolidae</taxon>
        <taxon>Thelohanellus</taxon>
    </lineage>
</organism>
<evidence type="ECO:0000313" key="2">
    <source>
        <dbReference type="EMBL" id="KII61368.1"/>
    </source>
</evidence>
<dbReference type="OrthoDB" id="6500128at2759"/>
<feature type="domain" description="ABC transporter" evidence="1">
    <location>
        <begin position="64"/>
        <end position="113"/>
    </location>
</feature>
<evidence type="ECO:0000313" key="3">
    <source>
        <dbReference type="Proteomes" id="UP000031668"/>
    </source>
</evidence>
<accession>A0A0C2I7Y9</accession>
<dbReference type="PANTHER" id="PTHR24221">
    <property type="entry name" value="ATP-BINDING CASSETTE SUB-FAMILY B"/>
    <property type="match status" value="1"/>
</dbReference>
<dbReference type="GO" id="GO:0016887">
    <property type="term" value="F:ATP hydrolysis activity"/>
    <property type="evidence" value="ECO:0007669"/>
    <property type="project" value="InterPro"/>
</dbReference>
<gene>
    <name evidence="2" type="ORF">RF11_12782</name>
</gene>
<dbReference type="SUPFAM" id="SSF52540">
    <property type="entry name" value="P-loop containing nucleoside triphosphate hydrolases"/>
    <property type="match status" value="1"/>
</dbReference>
<dbReference type="Gene3D" id="3.40.50.300">
    <property type="entry name" value="P-loop containing nucleotide triphosphate hydrolases"/>
    <property type="match status" value="1"/>
</dbReference>
<dbReference type="AlphaFoldDB" id="A0A0C2I7Y9"/>
<dbReference type="InterPro" id="IPR039421">
    <property type="entry name" value="Type_1_exporter"/>
</dbReference>
<dbReference type="PANTHER" id="PTHR24221:SF654">
    <property type="entry name" value="ATP-BINDING CASSETTE SUB-FAMILY B MEMBER 6"/>
    <property type="match status" value="1"/>
</dbReference>
<dbReference type="GO" id="GO:0005524">
    <property type="term" value="F:ATP binding"/>
    <property type="evidence" value="ECO:0007669"/>
    <property type="project" value="InterPro"/>
</dbReference>
<protein>
    <submittedName>
        <fullName evidence="2">Multidrug resistance-associated protein 9</fullName>
    </submittedName>
</protein>
<dbReference type="InterPro" id="IPR027417">
    <property type="entry name" value="P-loop_NTPase"/>
</dbReference>
<reference evidence="2 3" key="1">
    <citation type="journal article" date="2014" name="Genome Biol. Evol.">
        <title>The genome of the myxosporean Thelohanellus kitauei shows adaptations to nutrient acquisition within its fish host.</title>
        <authorList>
            <person name="Yang Y."/>
            <person name="Xiong J."/>
            <person name="Zhou Z."/>
            <person name="Huo F."/>
            <person name="Miao W."/>
            <person name="Ran C."/>
            <person name="Liu Y."/>
            <person name="Zhang J."/>
            <person name="Feng J."/>
            <person name="Wang M."/>
            <person name="Wang M."/>
            <person name="Wang L."/>
            <person name="Yao B."/>
        </authorList>
    </citation>
    <scope>NUCLEOTIDE SEQUENCE [LARGE SCALE GENOMIC DNA]</scope>
    <source>
        <strain evidence="2">Wuqing</strain>
    </source>
</reference>
<proteinExistence type="predicted"/>